<feature type="transmembrane region" description="Helical" evidence="1">
    <location>
        <begin position="12"/>
        <end position="36"/>
    </location>
</feature>
<keyword evidence="1" id="KW-0472">Membrane</keyword>
<dbReference type="Proteomes" id="UP001230188">
    <property type="component" value="Unassembled WGS sequence"/>
</dbReference>
<feature type="domain" description="CAAX prenyl protease 2/Lysostaphin resistance protein A-like" evidence="2">
    <location>
        <begin position="148"/>
        <end position="248"/>
    </location>
</feature>
<comment type="caution">
    <text evidence="3">The sequence shown here is derived from an EMBL/GenBank/DDBJ whole genome shotgun (WGS) entry which is preliminary data.</text>
</comment>
<feature type="transmembrane region" description="Helical" evidence="1">
    <location>
        <begin position="256"/>
        <end position="276"/>
    </location>
</feature>
<feature type="transmembrane region" description="Helical" evidence="1">
    <location>
        <begin position="214"/>
        <end position="244"/>
    </location>
</feature>
<evidence type="ECO:0000256" key="1">
    <source>
        <dbReference type="SAM" id="Phobius"/>
    </source>
</evidence>
<dbReference type="EMBL" id="JAQMWT010000294">
    <property type="protein sequence ID" value="KAJ8606099.1"/>
    <property type="molecule type" value="Genomic_DNA"/>
</dbReference>
<accession>A0AAD7UJA7</accession>
<keyword evidence="1" id="KW-1133">Transmembrane helix</keyword>
<evidence type="ECO:0000259" key="2">
    <source>
        <dbReference type="Pfam" id="PF02517"/>
    </source>
</evidence>
<proteinExistence type="predicted"/>
<dbReference type="InterPro" id="IPR003675">
    <property type="entry name" value="Rce1/LyrA-like_dom"/>
</dbReference>
<protein>
    <recommendedName>
        <fullName evidence="2">CAAX prenyl protease 2/Lysostaphin resistance protein A-like domain-containing protein</fullName>
    </recommendedName>
</protein>
<gene>
    <name evidence="3" type="ORF">CTAYLR_010560</name>
</gene>
<evidence type="ECO:0000313" key="4">
    <source>
        <dbReference type="Proteomes" id="UP001230188"/>
    </source>
</evidence>
<feature type="transmembrane region" description="Helical" evidence="1">
    <location>
        <begin position="288"/>
        <end position="311"/>
    </location>
</feature>
<evidence type="ECO:0000313" key="3">
    <source>
        <dbReference type="EMBL" id="KAJ8606099.1"/>
    </source>
</evidence>
<keyword evidence="4" id="KW-1185">Reference proteome</keyword>
<dbReference type="AlphaFoldDB" id="A0AAD7UJA7"/>
<dbReference type="GO" id="GO:0080120">
    <property type="term" value="P:CAAX-box protein maturation"/>
    <property type="evidence" value="ECO:0007669"/>
    <property type="project" value="UniProtKB-ARBA"/>
</dbReference>
<name>A0AAD7UJA7_9STRA</name>
<feature type="transmembrane region" description="Helical" evidence="1">
    <location>
        <begin position="145"/>
        <end position="162"/>
    </location>
</feature>
<keyword evidence="1" id="KW-0812">Transmembrane</keyword>
<sequence>MPPRSSRRDECVWQRTLDVVVHLNALLPCAVVYWTLAVAESAWLAVVLYESICLVGVPMLTLAARGHAKSAVLVRLRPLVHSLVRPQEWRRCALVTTGSLCVFGFGGFATYLAACQREFDQTGVSAAIRYHSDETGLGVGSPAKLVALVLLGVWFCTVNPVLEELFWRGYVYAELGRMFKPRAEPFSEEKRDYGSSALLPTTDQSMLSRWLTSAYFASFHAVVVAVFVNWIAAAVTFAFLAITSRIWIWLAERPPFGFPFVVAFHAGADVAVVLVFSACDFGWAKHAAFVAALVASIVLTLIGGGLLAIAWRHEADCCLPRAADPDYYFADSPLHLLLSSPTTGRPAFLQPTAAGDSAAAAAAAAEIA</sequence>
<dbReference type="GO" id="GO:0004175">
    <property type="term" value="F:endopeptidase activity"/>
    <property type="evidence" value="ECO:0007669"/>
    <property type="project" value="UniProtKB-ARBA"/>
</dbReference>
<reference evidence="3" key="1">
    <citation type="submission" date="2023-01" db="EMBL/GenBank/DDBJ databases">
        <title>Metagenome sequencing of chrysophaentin producing Chrysophaeum taylorii.</title>
        <authorList>
            <person name="Davison J."/>
            <person name="Bewley C."/>
        </authorList>
    </citation>
    <scope>NUCLEOTIDE SEQUENCE</scope>
    <source>
        <strain evidence="3">NIES-1699</strain>
    </source>
</reference>
<feature type="transmembrane region" description="Helical" evidence="1">
    <location>
        <begin position="92"/>
        <end position="114"/>
    </location>
</feature>
<dbReference type="Pfam" id="PF02517">
    <property type="entry name" value="Rce1-like"/>
    <property type="match status" value="1"/>
</dbReference>
<organism evidence="3 4">
    <name type="scientific">Chrysophaeum taylorii</name>
    <dbReference type="NCBI Taxonomy" id="2483200"/>
    <lineage>
        <taxon>Eukaryota</taxon>
        <taxon>Sar</taxon>
        <taxon>Stramenopiles</taxon>
        <taxon>Ochrophyta</taxon>
        <taxon>Pelagophyceae</taxon>
        <taxon>Pelagomonadales</taxon>
        <taxon>Pelagomonadaceae</taxon>
        <taxon>Chrysophaeum</taxon>
    </lineage>
</organism>